<dbReference type="AlphaFoldDB" id="A0A823A3A0"/>
<comment type="caution">
    <text evidence="1">The sequence shown here is derived from an EMBL/GenBank/DDBJ whole genome shotgun (WGS) entry which is preliminary data.</text>
</comment>
<accession>A0A823A3A0</accession>
<sequence>MKGTNFKQYTVDLAVSDGVGGGQETGYMVQFFQALG</sequence>
<dbReference type="EMBL" id="DUZY01000008">
    <property type="protein sequence ID" value="DAD48548.1"/>
    <property type="molecule type" value="Genomic_DNA"/>
</dbReference>
<evidence type="ECO:0000313" key="1">
    <source>
        <dbReference type="EMBL" id="DAD48548.1"/>
    </source>
</evidence>
<organism evidence="1 2">
    <name type="scientific">Nelumbo nucifera</name>
    <name type="common">Sacred lotus</name>
    <dbReference type="NCBI Taxonomy" id="4432"/>
    <lineage>
        <taxon>Eukaryota</taxon>
        <taxon>Viridiplantae</taxon>
        <taxon>Streptophyta</taxon>
        <taxon>Embryophyta</taxon>
        <taxon>Tracheophyta</taxon>
        <taxon>Spermatophyta</taxon>
        <taxon>Magnoliopsida</taxon>
        <taxon>Proteales</taxon>
        <taxon>Nelumbonaceae</taxon>
        <taxon>Nelumbo</taxon>
    </lineage>
</organism>
<name>A0A823A3A0_NELNU</name>
<evidence type="ECO:0000313" key="2">
    <source>
        <dbReference type="Proteomes" id="UP000607653"/>
    </source>
</evidence>
<gene>
    <name evidence="1" type="ORF">HUJ06_018485</name>
</gene>
<protein>
    <submittedName>
        <fullName evidence="1">Uncharacterized protein</fullName>
    </submittedName>
</protein>
<dbReference type="Proteomes" id="UP000607653">
    <property type="component" value="Unassembled WGS sequence"/>
</dbReference>
<keyword evidence="2" id="KW-1185">Reference proteome</keyword>
<proteinExistence type="predicted"/>
<reference evidence="1 2" key="1">
    <citation type="journal article" date="2020" name="Mol. Biol. Evol.">
        <title>Distinct Expression and Methylation Patterns for Genes with Different Fates following a Single Whole-Genome Duplication in Flowering Plants.</title>
        <authorList>
            <person name="Shi T."/>
            <person name="Rahmani R.S."/>
            <person name="Gugger P.F."/>
            <person name="Wang M."/>
            <person name="Li H."/>
            <person name="Zhang Y."/>
            <person name="Li Z."/>
            <person name="Wang Q."/>
            <person name="Van de Peer Y."/>
            <person name="Marchal K."/>
            <person name="Chen J."/>
        </authorList>
    </citation>
    <scope>NUCLEOTIDE SEQUENCE [LARGE SCALE GENOMIC DNA]</scope>
    <source>
        <tissue evidence="1">Leaf</tissue>
    </source>
</reference>